<protein>
    <submittedName>
        <fullName evidence="1">Uncharacterized protein</fullName>
    </submittedName>
</protein>
<proteinExistence type="predicted"/>
<dbReference type="Proteomes" id="UP001208570">
    <property type="component" value="Unassembled WGS sequence"/>
</dbReference>
<evidence type="ECO:0000313" key="2">
    <source>
        <dbReference type="Proteomes" id="UP001208570"/>
    </source>
</evidence>
<organism evidence="1 2">
    <name type="scientific">Paralvinella palmiformis</name>
    <dbReference type="NCBI Taxonomy" id="53620"/>
    <lineage>
        <taxon>Eukaryota</taxon>
        <taxon>Metazoa</taxon>
        <taxon>Spiralia</taxon>
        <taxon>Lophotrochozoa</taxon>
        <taxon>Annelida</taxon>
        <taxon>Polychaeta</taxon>
        <taxon>Sedentaria</taxon>
        <taxon>Canalipalpata</taxon>
        <taxon>Terebellida</taxon>
        <taxon>Terebelliformia</taxon>
        <taxon>Alvinellidae</taxon>
        <taxon>Paralvinella</taxon>
    </lineage>
</organism>
<gene>
    <name evidence="1" type="ORF">LSH36_307g02033</name>
</gene>
<keyword evidence="2" id="KW-1185">Reference proteome</keyword>
<name>A0AAD9N1B5_9ANNE</name>
<comment type="caution">
    <text evidence="1">The sequence shown here is derived from an EMBL/GenBank/DDBJ whole genome shotgun (WGS) entry which is preliminary data.</text>
</comment>
<accession>A0AAD9N1B5</accession>
<sequence length="10" mass="1177">MSTYSTLVLY</sequence>
<dbReference type="EMBL" id="JAODUP010000307">
    <property type="protein sequence ID" value="KAK2153100.1"/>
    <property type="molecule type" value="Genomic_DNA"/>
</dbReference>
<evidence type="ECO:0000313" key="1">
    <source>
        <dbReference type="EMBL" id="KAK2153100.1"/>
    </source>
</evidence>
<reference evidence="1" key="1">
    <citation type="journal article" date="2023" name="Mol. Biol. Evol.">
        <title>Third-Generation Sequencing Reveals the Adaptive Role of the Epigenome in Three Deep-Sea Polychaetes.</title>
        <authorList>
            <person name="Perez M."/>
            <person name="Aroh O."/>
            <person name="Sun Y."/>
            <person name="Lan Y."/>
            <person name="Juniper S.K."/>
            <person name="Young C.R."/>
            <person name="Angers B."/>
            <person name="Qian P.Y."/>
        </authorList>
    </citation>
    <scope>NUCLEOTIDE SEQUENCE</scope>
    <source>
        <strain evidence="1">P08H-3</strain>
    </source>
</reference>